<dbReference type="PROSITE" id="PS50911">
    <property type="entry name" value="CHAP"/>
    <property type="match status" value="1"/>
</dbReference>
<proteinExistence type="predicted"/>
<evidence type="ECO:0000313" key="2">
    <source>
        <dbReference type="EMBL" id="NKZ19935.1"/>
    </source>
</evidence>
<dbReference type="AlphaFoldDB" id="A0A7X6MX09"/>
<dbReference type="Proteomes" id="UP000522720">
    <property type="component" value="Unassembled WGS sequence"/>
</dbReference>
<evidence type="ECO:0000313" key="3">
    <source>
        <dbReference type="Proteomes" id="UP000522720"/>
    </source>
</evidence>
<dbReference type="SUPFAM" id="SSF54001">
    <property type="entry name" value="Cysteine proteinases"/>
    <property type="match status" value="1"/>
</dbReference>
<comment type="caution">
    <text evidence="2">The sequence shown here is derived from an EMBL/GenBank/DDBJ whole genome shotgun (WGS) entry which is preliminary data.</text>
</comment>
<dbReference type="PRINTS" id="PR01852">
    <property type="entry name" value="SIBAPROTEIN"/>
</dbReference>
<dbReference type="InterPro" id="IPR038765">
    <property type="entry name" value="Papain-like_cys_pep_sf"/>
</dbReference>
<name>A0A7X6MX09_9STRE</name>
<dbReference type="InterPro" id="IPR009148">
    <property type="entry name" value="PcsB-like"/>
</dbReference>
<protein>
    <submittedName>
        <fullName evidence="2">CHAP domain-containing protein</fullName>
    </submittedName>
</protein>
<dbReference type="Gene3D" id="3.90.1720.10">
    <property type="entry name" value="endopeptidase domain like (from Nostoc punctiforme)"/>
    <property type="match status" value="1"/>
</dbReference>
<accession>A0A7X6MX09</accession>
<dbReference type="EMBL" id="JAAXPR010000004">
    <property type="protein sequence ID" value="NKZ19935.1"/>
    <property type="molecule type" value="Genomic_DNA"/>
</dbReference>
<keyword evidence="3" id="KW-1185">Reference proteome</keyword>
<dbReference type="InterPro" id="IPR007921">
    <property type="entry name" value="CHAP_dom"/>
</dbReference>
<reference evidence="2 3" key="1">
    <citation type="submission" date="2020-04" db="EMBL/GenBank/DDBJ databases">
        <title>MicrobeNet Type strains.</title>
        <authorList>
            <person name="Nicholson A.C."/>
        </authorList>
    </citation>
    <scope>NUCLEOTIDE SEQUENCE [LARGE SCALE GENOMIC DNA]</scope>
    <source>
        <strain evidence="2 3">CCUG 69612</strain>
    </source>
</reference>
<evidence type="ECO:0000259" key="1">
    <source>
        <dbReference type="PROSITE" id="PS50911"/>
    </source>
</evidence>
<dbReference type="Pfam" id="PF05257">
    <property type="entry name" value="CHAP"/>
    <property type="match status" value="1"/>
</dbReference>
<sequence>MNNPYPVGQCTWGVKVLAPWVGDHWGNAGDWANSARAAGYAVGTTPTVGAIAVWPKDGGGYGHVALVTSVETPDRIQVSEANYAGNQSIGNYRGWFNPTSSTWGGEVYYIYPSL</sequence>
<organism evidence="2 3">
    <name type="scientific">Streptococcus ovuberis</name>
    <dbReference type="NCBI Taxonomy" id="1936207"/>
    <lineage>
        <taxon>Bacteria</taxon>
        <taxon>Bacillati</taxon>
        <taxon>Bacillota</taxon>
        <taxon>Bacilli</taxon>
        <taxon>Lactobacillales</taxon>
        <taxon>Streptococcaceae</taxon>
        <taxon>Streptococcus</taxon>
    </lineage>
</organism>
<feature type="domain" description="Peptidase C51" evidence="1">
    <location>
        <begin position="1"/>
        <end position="111"/>
    </location>
</feature>
<gene>
    <name evidence="2" type="ORF">HF992_03580</name>
</gene>